<reference evidence="2" key="2">
    <citation type="submission" date="2020-10" db="UniProtKB">
        <authorList>
            <consortium name="WormBaseParasite"/>
        </authorList>
    </citation>
    <scope>IDENTIFICATION</scope>
</reference>
<evidence type="ECO:0000313" key="1">
    <source>
        <dbReference type="Proteomes" id="UP000492821"/>
    </source>
</evidence>
<accession>A0A7E4UU25</accession>
<dbReference type="AlphaFoldDB" id="A0A7E4UU25"/>
<proteinExistence type="predicted"/>
<sequence length="336" mass="39192">MDSINPAFNQKYTFIKYHVNVQLRKWKVLKPYFETKLTEDISPAVRSVMVQCLTLFGKQITAAMSNLAHVINYINVIFTVYDLRSEKTALLDDAHLLHQIVFAAQHEAGILLDKFRNSEPIPFKKLPYEFQNRLVALLPLYDLTTFNLAGNMAAKSVKRRRGQRGKTFSNCLIVNDDDSLSSFTEAYENDKYFDVLDTTCFHKLDYYYVNDGLYLISNGAETVDHAVKIVSGSYQYVDLRCPYTWRQAIHLMSVSNFIKFTCLRHTMQLEVEDFDEFFKAVVQWLHNKKSVLMFRMVYYNLDITFRSRFEAVIKAQTQLNIHFLNGQVVVYKPINL</sequence>
<protein>
    <submittedName>
        <fullName evidence="2">Uncharacterized protein</fullName>
    </submittedName>
</protein>
<reference evidence="1" key="1">
    <citation type="journal article" date="2013" name="Genetics">
        <title>The draft genome and transcriptome of Panagrellus redivivus are shaped by the harsh demands of a free-living lifestyle.</title>
        <authorList>
            <person name="Srinivasan J."/>
            <person name="Dillman A.R."/>
            <person name="Macchietto M.G."/>
            <person name="Heikkinen L."/>
            <person name="Lakso M."/>
            <person name="Fracchia K.M."/>
            <person name="Antoshechkin I."/>
            <person name="Mortazavi A."/>
            <person name="Wong G."/>
            <person name="Sternberg P.W."/>
        </authorList>
    </citation>
    <scope>NUCLEOTIDE SEQUENCE [LARGE SCALE GENOMIC DNA]</scope>
    <source>
        <strain evidence="1">MT8872</strain>
    </source>
</reference>
<dbReference type="Proteomes" id="UP000492821">
    <property type="component" value="Unassembled WGS sequence"/>
</dbReference>
<evidence type="ECO:0000313" key="2">
    <source>
        <dbReference type="WBParaSite" id="Pan_g12869.t1"/>
    </source>
</evidence>
<name>A0A7E4UU25_PANRE</name>
<organism evidence="1 2">
    <name type="scientific">Panagrellus redivivus</name>
    <name type="common">Microworm</name>
    <dbReference type="NCBI Taxonomy" id="6233"/>
    <lineage>
        <taxon>Eukaryota</taxon>
        <taxon>Metazoa</taxon>
        <taxon>Ecdysozoa</taxon>
        <taxon>Nematoda</taxon>
        <taxon>Chromadorea</taxon>
        <taxon>Rhabditida</taxon>
        <taxon>Tylenchina</taxon>
        <taxon>Panagrolaimomorpha</taxon>
        <taxon>Panagrolaimoidea</taxon>
        <taxon>Panagrolaimidae</taxon>
        <taxon>Panagrellus</taxon>
    </lineage>
</organism>
<dbReference type="WBParaSite" id="Pan_g12869.t1">
    <property type="protein sequence ID" value="Pan_g12869.t1"/>
    <property type="gene ID" value="Pan_g12869"/>
</dbReference>
<keyword evidence="1" id="KW-1185">Reference proteome</keyword>